<dbReference type="AlphaFoldDB" id="M7N6Z9"/>
<evidence type="ECO:0000259" key="10">
    <source>
        <dbReference type="PROSITE" id="PS50263"/>
    </source>
</evidence>
<dbReference type="GO" id="GO:0003952">
    <property type="term" value="F:NAD+ synthase (glutamine-hydrolyzing) activity"/>
    <property type="evidence" value="ECO:0007669"/>
    <property type="project" value="UniProtKB-UniRule"/>
</dbReference>
<evidence type="ECO:0000256" key="9">
    <source>
        <dbReference type="RuleBase" id="RU003811"/>
    </source>
</evidence>
<comment type="similarity">
    <text evidence="9">Belongs to the NAD synthetase family.</text>
</comment>
<dbReference type="Gene3D" id="3.60.110.10">
    <property type="entry name" value="Carbon-nitrogen hydrolase"/>
    <property type="match status" value="1"/>
</dbReference>
<evidence type="ECO:0000256" key="4">
    <source>
        <dbReference type="ARBA" id="ARBA00022741"/>
    </source>
</evidence>
<dbReference type="Gene3D" id="3.40.50.620">
    <property type="entry name" value="HUPs"/>
    <property type="match status" value="1"/>
</dbReference>
<organism evidence="11 12">
    <name type="scientific">Cesiribacter andamanensis AMV16</name>
    <dbReference type="NCBI Taxonomy" id="1279009"/>
    <lineage>
        <taxon>Bacteria</taxon>
        <taxon>Pseudomonadati</taxon>
        <taxon>Bacteroidota</taxon>
        <taxon>Cytophagia</taxon>
        <taxon>Cytophagales</taxon>
        <taxon>Cesiribacteraceae</taxon>
        <taxon>Cesiribacter</taxon>
    </lineage>
</organism>
<proteinExistence type="inferred from homology"/>
<accession>M7N6Z9</accession>
<dbReference type="OrthoDB" id="9803818at2"/>
<evidence type="ECO:0000313" key="11">
    <source>
        <dbReference type="EMBL" id="EMR03052.1"/>
    </source>
</evidence>
<dbReference type="SUPFAM" id="SSF52402">
    <property type="entry name" value="Adenine nucleotide alpha hydrolases-like"/>
    <property type="match status" value="1"/>
</dbReference>
<evidence type="ECO:0000256" key="8">
    <source>
        <dbReference type="PIRNR" id="PIRNR006630"/>
    </source>
</evidence>
<feature type="binding site" evidence="7">
    <location>
        <position position="197"/>
    </location>
    <ligand>
        <name>L-glutamine</name>
        <dbReference type="ChEBI" id="CHEBI:58359"/>
    </ligand>
</feature>
<dbReference type="GO" id="GO:0009435">
    <property type="term" value="P:NAD+ biosynthetic process"/>
    <property type="evidence" value="ECO:0007669"/>
    <property type="project" value="UniProtKB-UniRule"/>
</dbReference>
<evidence type="ECO:0000256" key="1">
    <source>
        <dbReference type="ARBA" id="ARBA00005188"/>
    </source>
</evidence>
<dbReference type="EMBL" id="AODQ01000036">
    <property type="protein sequence ID" value="EMR03052.1"/>
    <property type="molecule type" value="Genomic_DNA"/>
</dbReference>
<dbReference type="RefSeq" id="WP_009195177.1">
    <property type="nucleotide sequence ID" value="NZ_AODQ01000036.1"/>
</dbReference>
<dbReference type="NCBIfam" id="TIGR00552">
    <property type="entry name" value="nadE"/>
    <property type="match status" value="1"/>
</dbReference>
<comment type="pathway">
    <text evidence="1 7 8">Cofactor biosynthesis; NAD(+) biosynthesis; NAD(+) from deamido-NAD(+) (L-Gln route): step 1/1.</text>
</comment>
<feature type="binding site" evidence="7">
    <location>
        <position position="458"/>
    </location>
    <ligand>
        <name>ATP</name>
        <dbReference type="ChEBI" id="CHEBI:30616"/>
    </ligand>
</feature>
<dbReference type="CDD" id="cd00553">
    <property type="entry name" value="NAD_synthase"/>
    <property type="match status" value="1"/>
</dbReference>
<dbReference type="InterPro" id="IPR003694">
    <property type="entry name" value="NAD_synthase"/>
</dbReference>
<feature type="active site" description="For glutaminase activity" evidence="7">
    <location>
        <position position="111"/>
    </location>
</feature>
<comment type="caution">
    <text evidence="7">Lacks conserved residue(s) required for the propagation of feature annotation.</text>
</comment>
<dbReference type="PIRSF" id="PIRSF006630">
    <property type="entry name" value="NADS_GAT"/>
    <property type="match status" value="1"/>
</dbReference>
<dbReference type="InterPro" id="IPR003010">
    <property type="entry name" value="C-N_Hydrolase"/>
</dbReference>
<evidence type="ECO:0000256" key="6">
    <source>
        <dbReference type="ARBA" id="ARBA00023027"/>
    </source>
</evidence>
<keyword evidence="6 7" id="KW-0520">NAD</keyword>
<feature type="domain" description="CN hydrolase" evidence="10">
    <location>
        <begin position="4"/>
        <end position="264"/>
    </location>
</feature>
<dbReference type="InterPro" id="IPR014729">
    <property type="entry name" value="Rossmann-like_a/b/a_fold"/>
</dbReference>
<dbReference type="EC" id="6.3.5.1" evidence="7 8"/>
<keyword evidence="3 7" id="KW-0436">Ligase</keyword>
<feature type="active site" description="Proton acceptor; for glutaminase activity" evidence="7">
    <location>
        <position position="44"/>
    </location>
</feature>
<keyword evidence="5 7" id="KW-0067">ATP-binding</keyword>
<name>M7N6Z9_9BACT</name>
<comment type="similarity">
    <text evidence="2 7 8">In the C-terminal section; belongs to the NAD synthetase family.</text>
</comment>
<dbReference type="GO" id="GO:0004359">
    <property type="term" value="F:glutaminase activity"/>
    <property type="evidence" value="ECO:0007669"/>
    <property type="project" value="InterPro"/>
</dbReference>
<evidence type="ECO:0000256" key="2">
    <source>
        <dbReference type="ARBA" id="ARBA00007145"/>
    </source>
</evidence>
<dbReference type="UniPathway" id="UPA00253">
    <property type="reaction ID" value="UER00334"/>
</dbReference>
<dbReference type="PROSITE" id="PS50263">
    <property type="entry name" value="CN_HYDROLASE"/>
    <property type="match status" value="1"/>
</dbReference>
<dbReference type="Pfam" id="PF02540">
    <property type="entry name" value="NAD_synthase"/>
    <property type="match status" value="1"/>
</dbReference>
<comment type="function">
    <text evidence="7">Catalyzes the ATP-dependent amidation of deamido-NAD to form NAD. Uses L-glutamine as a nitrogen source.</text>
</comment>
<gene>
    <name evidence="7 11" type="primary">nadE</name>
    <name evidence="11" type="ORF">ADICEAN_01781</name>
</gene>
<comment type="caution">
    <text evidence="11">The sequence shown here is derived from an EMBL/GenBank/DDBJ whole genome shotgun (WGS) entry which is preliminary data.</text>
</comment>
<protein>
    <recommendedName>
        <fullName evidence="7 8">Glutamine-dependent NAD(+) synthetase</fullName>
        <ecNumber evidence="7 8">6.3.5.1</ecNumber>
    </recommendedName>
    <alternativeName>
        <fullName evidence="7 8">NAD(+) synthase [glutamine-hydrolyzing]</fullName>
    </alternativeName>
</protein>
<dbReference type="eggNOG" id="COG0171">
    <property type="taxonomic scope" value="Bacteria"/>
</dbReference>
<dbReference type="InterPro" id="IPR036526">
    <property type="entry name" value="C-N_Hydrolase_sf"/>
</dbReference>
<keyword evidence="12" id="KW-1185">Reference proteome</keyword>
<dbReference type="PANTHER" id="PTHR23090:SF9">
    <property type="entry name" value="GLUTAMINE-DEPENDENT NAD(+) SYNTHETASE"/>
    <property type="match status" value="1"/>
</dbReference>
<feature type="active site" description="Nucleophile; for glutaminase activity" evidence="7">
    <location>
        <position position="163"/>
    </location>
</feature>
<dbReference type="CDD" id="cd07570">
    <property type="entry name" value="GAT_Gln-NAD-synth"/>
    <property type="match status" value="1"/>
</dbReference>
<dbReference type="PANTHER" id="PTHR23090">
    <property type="entry name" value="NH 3 /GLUTAMINE-DEPENDENT NAD + SYNTHETASE"/>
    <property type="match status" value="1"/>
</dbReference>
<dbReference type="GO" id="GO:0005524">
    <property type="term" value="F:ATP binding"/>
    <property type="evidence" value="ECO:0007669"/>
    <property type="project" value="UniProtKB-UniRule"/>
</dbReference>
<sequence length="638" mass="72021">MTYLRLGAASLNTTPFDWAANLRNIRLAIEEAREKGVQLLLLPEMCLTGYGCEDVFLTEWLPTKALQLLEEVKGWCSNITVALGVPYRYQGDLYNGACLIHDGRILGITAKQWLANDGVHYETRWFSPWPAGRQETVELHGESFPFGDVVYELHGIKIAFEICEDAWRTTSRPAIRHHEKDVDLILNPSASHFAMCKTELRKELVCTSSALYACTYVYANLLGNEAGRMIYDGDCFITHHGELVQRSCRLSFKEVDMIWADVDFANRRFTPQPIKQDALDKETEFAKAASLALFDYMRKSRSRGFVLSLSGGADSSTCAVLVSEMVKRGCAELGTKRFLERAGFGALAEELAQQELQGRAAERYIVSKLLVCAYQGTKHSSDDTFASAQQLAQDVGATFYHWTIDEEVRSYTGKIEQAIGRKLAWQSDDIALQNIQARARSPIIWMLANLNNALLLTTSNRSEADVGYATMDGDTSGSISPIAGVDKEFVRHWLRWAQQALDYPGLAPVNGLSPSAELRPLEQTQTDEEDLMPYAILVAIERLAIRDRYSPKQTLHLLQLQELAPADKLKGWVIKFFRLWSRNQWKRERYAPAFHLDDFNVDPRSWCRFPILSGGYAEELKELEGEWIIGPPSSWKSS</sequence>
<feature type="binding site" evidence="7">
    <location>
        <position position="434"/>
    </location>
    <ligand>
        <name>deamido-NAD(+)</name>
        <dbReference type="ChEBI" id="CHEBI:58437"/>
        <note>ligand shared between two neighboring subunits</note>
    </ligand>
</feature>
<dbReference type="STRING" id="1279009.ADICEAN_01781"/>
<reference evidence="11 12" key="1">
    <citation type="journal article" date="2013" name="Genome Announc.">
        <title>Draft Genome Sequence of Cesiribacter andamanensis Strain AMV16T, Isolated from a Soil Sample from a Mud Volcano in the Andaman Islands, India.</title>
        <authorList>
            <person name="Shivaji S."/>
            <person name="Ara S."/>
            <person name="Begum Z."/>
            <person name="Srinivas T.N."/>
            <person name="Singh A."/>
            <person name="Kumar Pinnaka A."/>
        </authorList>
    </citation>
    <scope>NUCLEOTIDE SEQUENCE [LARGE SCALE GENOMIC DNA]</scope>
    <source>
        <strain evidence="11 12">AMV16</strain>
    </source>
</reference>
<comment type="catalytic activity">
    <reaction evidence="7 8">
        <text>deamido-NAD(+) + L-glutamine + ATP + H2O = L-glutamate + AMP + diphosphate + NAD(+) + H(+)</text>
        <dbReference type="Rhea" id="RHEA:24384"/>
        <dbReference type="ChEBI" id="CHEBI:15377"/>
        <dbReference type="ChEBI" id="CHEBI:15378"/>
        <dbReference type="ChEBI" id="CHEBI:29985"/>
        <dbReference type="ChEBI" id="CHEBI:30616"/>
        <dbReference type="ChEBI" id="CHEBI:33019"/>
        <dbReference type="ChEBI" id="CHEBI:57540"/>
        <dbReference type="ChEBI" id="CHEBI:58359"/>
        <dbReference type="ChEBI" id="CHEBI:58437"/>
        <dbReference type="ChEBI" id="CHEBI:456215"/>
        <dbReference type="EC" id="6.3.5.1"/>
    </reaction>
</comment>
<feature type="binding site" evidence="7">
    <location>
        <position position="191"/>
    </location>
    <ligand>
        <name>L-glutamine</name>
        <dbReference type="ChEBI" id="CHEBI:58359"/>
    </ligand>
</feature>
<keyword evidence="4 7" id="KW-0547">Nucleotide-binding</keyword>
<feature type="binding site" evidence="7">
    <location>
        <position position="586"/>
    </location>
    <ligand>
        <name>deamido-NAD(+)</name>
        <dbReference type="ChEBI" id="CHEBI:58437"/>
        <note>ligand shared between two neighboring subunits</note>
    </ligand>
</feature>
<dbReference type="GO" id="GO:0005737">
    <property type="term" value="C:cytoplasm"/>
    <property type="evidence" value="ECO:0007669"/>
    <property type="project" value="InterPro"/>
</dbReference>
<dbReference type="Proteomes" id="UP000011910">
    <property type="component" value="Unassembled WGS sequence"/>
</dbReference>
<dbReference type="eggNOG" id="COG0388">
    <property type="taxonomic scope" value="Bacteria"/>
</dbReference>
<dbReference type="Pfam" id="PF00795">
    <property type="entry name" value="CN_hydrolase"/>
    <property type="match status" value="1"/>
</dbReference>
<evidence type="ECO:0000256" key="3">
    <source>
        <dbReference type="ARBA" id="ARBA00022598"/>
    </source>
</evidence>
<feature type="binding site" evidence="7">
    <location>
        <position position="463"/>
    </location>
    <ligand>
        <name>deamido-NAD(+)</name>
        <dbReference type="ChEBI" id="CHEBI:58437"/>
        <note>ligand shared between two neighboring subunits</note>
    </ligand>
</feature>
<dbReference type="PATRIC" id="fig|1279009.4.peg.1810"/>
<dbReference type="SUPFAM" id="SSF56317">
    <property type="entry name" value="Carbon-nitrogen hydrolase"/>
    <property type="match status" value="1"/>
</dbReference>
<evidence type="ECO:0000256" key="5">
    <source>
        <dbReference type="ARBA" id="ARBA00022840"/>
    </source>
</evidence>
<dbReference type="HAMAP" id="MF_02090">
    <property type="entry name" value="NadE_glutamine_dep"/>
    <property type="match status" value="1"/>
</dbReference>
<evidence type="ECO:0000313" key="12">
    <source>
        <dbReference type="Proteomes" id="UP000011910"/>
    </source>
</evidence>
<evidence type="ECO:0000256" key="7">
    <source>
        <dbReference type="HAMAP-Rule" id="MF_02090"/>
    </source>
</evidence>
<dbReference type="InterPro" id="IPR022310">
    <property type="entry name" value="NAD/GMP_synthase"/>
</dbReference>
<dbReference type="InterPro" id="IPR014445">
    <property type="entry name" value="Gln-dep_NAD_synthase"/>
</dbReference>
<dbReference type="GO" id="GO:0008795">
    <property type="term" value="F:NAD+ synthase activity"/>
    <property type="evidence" value="ECO:0007669"/>
    <property type="project" value="UniProtKB-UniRule"/>
</dbReference>